<name>C0BAX6_9FIRM</name>
<comment type="caution">
    <text evidence="1">The sequence shown here is derived from an EMBL/GenBank/DDBJ whole genome shotgun (WGS) entry which is preliminary data.</text>
</comment>
<reference evidence="1 2" key="2">
    <citation type="submission" date="2009-03" db="EMBL/GenBank/DDBJ databases">
        <title>Draft genome sequence of Coprococcus comes (ATCC 27758).</title>
        <authorList>
            <person name="Sudarsanam P."/>
            <person name="Ley R."/>
            <person name="Guruge J."/>
            <person name="Turnbaugh P.J."/>
            <person name="Mahowald M."/>
            <person name="Liep D."/>
            <person name="Gordon J."/>
        </authorList>
    </citation>
    <scope>NUCLEOTIDE SEQUENCE [LARGE SCALE GENOMIC DNA]</scope>
    <source>
        <strain evidence="1 2">ATCC 27758</strain>
    </source>
</reference>
<organism evidence="1 2">
    <name type="scientific">Coprococcus comes ATCC 27758</name>
    <dbReference type="NCBI Taxonomy" id="470146"/>
    <lineage>
        <taxon>Bacteria</taxon>
        <taxon>Bacillati</taxon>
        <taxon>Bacillota</taxon>
        <taxon>Clostridia</taxon>
        <taxon>Lachnospirales</taxon>
        <taxon>Lachnospiraceae</taxon>
        <taxon>Coprococcus</taxon>
    </lineage>
</organism>
<gene>
    <name evidence="1" type="ORF">COPCOM_02229</name>
</gene>
<evidence type="ECO:0000313" key="1">
    <source>
        <dbReference type="EMBL" id="EEG89250.1"/>
    </source>
</evidence>
<accession>C0BAX6</accession>
<dbReference type="HOGENOM" id="CLU_2842275_0_0_9"/>
<proteinExistence type="predicted"/>
<dbReference type="Proteomes" id="UP000003793">
    <property type="component" value="Unassembled WGS sequence"/>
</dbReference>
<protein>
    <submittedName>
        <fullName evidence="1">Uncharacterized protein</fullName>
    </submittedName>
</protein>
<evidence type="ECO:0000313" key="2">
    <source>
        <dbReference type="Proteomes" id="UP000003793"/>
    </source>
</evidence>
<dbReference type="AlphaFoldDB" id="C0BAX6"/>
<reference evidence="1 2" key="1">
    <citation type="submission" date="2009-02" db="EMBL/GenBank/DDBJ databases">
        <authorList>
            <person name="Fulton L."/>
            <person name="Clifton S."/>
            <person name="Fulton B."/>
            <person name="Xu J."/>
            <person name="Minx P."/>
            <person name="Pepin K.H."/>
            <person name="Johnson M."/>
            <person name="Bhonagiri V."/>
            <person name="Nash W.E."/>
            <person name="Mardis E.R."/>
            <person name="Wilson R.K."/>
        </authorList>
    </citation>
    <scope>NUCLEOTIDE SEQUENCE [LARGE SCALE GENOMIC DNA]</scope>
    <source>
        <strain evidence="1 2">ATCC 27758</strain>
    </source>
</reference>
<sequence length="65" mass="8005">MSSIFLIYLYIFCLIFFYPSFFLLLSFLFIHNHAYFMYIFTFICIKITFLKVFSFYYCINIKNGV</sequence>
<dbReference type="EMBL" id="ABVR01000041">
    <property type="protein sequence ID" value="EEG89250.1"/>
    <property type="molecule type" value="Genomic_DNA"/>
</dbReference>